<dbReference type="OrthoDB" id="734536at2759"/>
<evidence type="ECO:0008006" key="4">
    <source>
        <dbReference type="Google" id="ProtNLM"/>
    </source>
</evidence>
<protein>
    <recommendedName>
        <fullName evidence="4">Transmembrane protein</fullName>
    </recommendedName>
</protein>
<evidence type="ECO:0000256" key="1">
    <source>
        <dbReference type="SAM" id="Phobius"/>
    </source>
</evidence>
<dbReference type="AlphaFoldDB" id="A0A835J0Q7"/>
<keyword evidence="3" id="KW-1185">Reference proteome</keyword>
<reference evidence="2 3" key="1">
    <citation type="submission" date="2020-10" db="EMBL/GenBank/DDBJ databases">
        <title>The Coptis chinensis genome and diversification of protoberbering-type alkaloids.</title>
        <authorList>
            <person name="Wang B."/>
            <person name="Shu S."/>
            <person name="Song C."/>
            <person name="Liu Y."/>
        </authorList>
    </citation>
    <scope>NUCLEOTIDE SEQUENCE [LARGE SCALE GENOMIC DNA]</scope>
    <source>
        <strain evidence="2">HL-2020</strain>
        <tissue evidence="2">Leaf</tissue>
    </source>
</reference>
<organism evidence="2 3">
    <name type="scientific">Coptis chinensis</name>
    <dbReference type="NCBI Taxonomy" id="261450"/>
    <lineage>
        <taxon>Eukaryota</taxon>
        <taxon>Viridiplantae</taxon>
        <taxon>Streptophyta</taxon>
        <taxon>Embryophyta</taxon>
        <taxon>Tracheophyta</taxon>
        <taxon>Spermatophyta</taxon>
        <taxon>Magnoliopsida</taxon>
        <taxon>Ranunculales</taxon>
        <taxon>Ranunculaceae</taxon>
        <taxon>Coptidoideae</taxon>
        <taxon>Coptis</taxon>
    </lineage>
</organism>
<evidence type="ECO:0000313" key="2">
    <source>
        <dbReference type="EMBL" id="KAF9625772.1"/>
    </source>
</evidence>
<accession>A0A835J0Q7</accession>
<keyword evidence="1" id="KW-1133">Transmembrane helix</keyword>
<feature type="transmembrane region" description="Helical" evidence="1">
    <location>
        <begin position="134"/>
        <end position="156"/>
    </location>
</feature>
<dbReference type="PANTHER" id="PTHR37206:SF4">
    <property type="entry name" value="TRANSMEMBRANE PROTEIN"/>
    <property type="match status" value="1"/>
</dbReference>
<keyword evidence="1" id="KW-0472">Membrane</keyword>
<comment type="caution">
    <text evidence="2">The sequence shown here is derived from an EMBL/GenBank/DDBJ whole genome shotgun (WGS) entry which is preliminary data.</text>
</comment>
<dbReference type="PANTHER" id="PTHR37206">
    <property type="entry name" value="TRANSMEMBRANE PROTEIN"/>
    <property type="match status" value="1"/>
</dbReference>
<dbReference type="EMBL" id="JADFTS010000001">
    <property type="protein sequence ID" value="KAF9625772.1"/>
    <property type="molecule type" value="Genomic_DNA"/>
</dbReference>
<dbReference type="Proteomes" id="UP000631114">
    <property type="component" value="Unassembled WGS sequence"/>
</dbReference>
<gene>
    <name evidence="2" type="ORF">IFM89_026912</name>
</gene>
<evidence type="ECO:0000313" key="3">
    <source>
        <dbReference type="Proteomes" id="UP000631114"/>
    </source>
</evidence>
<keyword evidence="1" id="KW-0812">Transmembrane</keyword>
<name>A0A835J0Q7_9MAGN</name>
<sequence>MEEKREISEEEQVHYLVKDDWQQIPFEAHQQVQAHQSATTREWEMVENDVFPPSNHEGLHIPRDTDQTYNHHVHVDVDVDVVVEQEQHGPPAPQTEPLDLRVMRKLRLGYEVIWSKILRLVYLARYYYYARTRVNLSFLCMGGGFTVAWVLGLWYFRWQRWRRQSRDDKIEHLIILLGKQDEKISQLVDQISQLNHLLSTRRRVPILRSV</sequence>
<proteinExistence type="predicted"/>